<gene>
    <name evidence="1" type="ORF">EEDITHA_LOCUS477</name>
</gene>
<proteinExistence type="predicted"/>
<protein>
    <submittedName>
        <fullName evidence="1">Uncharacterized protein</fullName>
    </submittedName>
</protein>
<sequence>MSSALRFPHPAERIDLELEYLMDQEQLMANNDHDFNIFTDSSKIAALSIWSGTVKTKILKFAFPSYCTVYQEELLPICCRGQTATDNLTRSVGIYSDYLSALKTIINPDATK</sequence>
<accession>A0AAU9T9V8</accession>
<dbReference type="EMBL" id="CAKOGL010000002">
    <property type="protein sequence ID" value="CAH2083851.1"/>
    <property type="molecule type" value="Genomic_DNA"/>
</dbReference>
<dbReference type="AlphaFoldDB" id="A0AAU9T9V8"/>
<dbReference type="Proteomes" id="UP001153954">
    <property type="component" value="Unassembled WGS sequence"/>
</dbReference>
<reference evidence="1" key="1">
    <citation type="submission" date="2022-03" db="EMBL/GenBank/DDBJ databases">
        <authorList>
            <person name="Tunstrom K."/>
        </authorList>
    </citation>
    <scope>NUCLEOTIDE SEQUENCE</scope>
</reference>
<comment type="caution">
    <text evidence="1">The sequence shown here is derived from an EMBL/GenBank/DDBJ whole genome shotgun (WGS) entry which is preliminary data.</text>
</comment>
<keyword evidence="2" id="KW-1185">Reference proteome</keyword>
<evidence type="ECO:0000313" key="1">
    <source>
        <dbReference type="EMBL" id="CAH2083851.1"/>
    </source>
</evidence>
<evidence type="ECO:0000313" key="2">
    <source>
        <dbReference type="Proteomes" id="UP001153954"/>
    </source>
</evidence>
<organism evidence="1 2">
    <name type="scientific">Euphydryas editha</name>
    <name type="common">Edith's checkerspot</name>
    <dbReference type="NCBI Taxonomy" id="104508"/>
    <lineage>
        <taxon>Eukaryota</taxon>
        <taxon>Metazoa</taxon>
        <taxon>Ecdysozoa</taxon>
        <taxon>Arthropoda</taxon>
        <taxon>Hexapoda</taxon>
        <taxon>Insecta</taxon>
        <taxon>Pterygota</taxon>
        <taxon>Neoptera</taxon>
        <taxon>Endopterygota</taxon>
        <taxon>Lepidoptera</taxon>
        <taxon>Glossata</taxon>
        <taxon>Ditrysia</taxon>
        <taxon>Papilionoidea</taxon>
        <taxon>Nymphalidae</taxon>
        <taxon>Nymphalinae</taxon>
        <taxon>Euphydryas</taxon>
    </lineage>
</organism>
<name>A0AAU9T9V8_EUPED</name>